<dbReference type="GO" id="GO:0008168">
    <property type="term" value="F:methyltransferase activity"/>
    <property type="evidence" value="ECO:0007669"/>
    <property type="project" value="UniProtKB-KW"/>
</dbReference>
<dbReference type="Gene3D" id="3.40.50.150">
    <property type="entry name" value="Vaccinia Virus protein VP39"/>
    <property type="match status" value="1"/>
</dbReference>
<dbReference type="Pfam" id="PF13649">
    <property type="entry name" value="Methyltransf_25"/>
    <property type="match status" value="1"/>
</dbReference>
<protein>
    <submittedName>
        <fullName evidence="2">Class I SAM-dependent methyltransferase</fullName>
    </submittedName>
</protein>
<dbReference type="SUPFAM" id="SSF53335">
    <property type="entry name" value="S-adenosyl-L-methionine-dependent methyltransferases"/>
    <property type="match status" value="1"/>
</dbReference>
<proteinExistence type="predicted"/>
<dbReference type="CDD" id="cd02440">
    <property type="entry name" value="AdoMet_MTases"/>
    <property type="match status" value="1"/>
</dbReference>
<gene>
    <name evidence="2" type="ORF">GCM10009798_44100</name>
</gene>
<organism evidence="2 3">
    <name type="scientific">Nocardioides panacihumi</name>
    <dbReference type="NCBI Taxonomy" id="400774"/>
    <lineage>
        <taxon>Bacteria</taxon>
        <taxon>Bacillati</taxon>
        <taxon>Actinomycetota</taxon>
        <taxon>Actinomycetes</taxon>
        <taxon>Propionibacteriales</taxon>
        <taxon>Nocardioidaceae</taxon>
        <taxon>Nocardioides</taxon>
    </lineage>
</organism>
<dbReference type="GO" id="GO:0032259">
    <property type="term" value="P:methylation"/>
    <property type="evidence" value="ECO:0007669"/>
    <property type="project" value="UniProtKB-KW"/>
</dbReference>
<dbReference type="RefSeq" id="WP_344048733.1">
    <property type="nucleotide sequence ID" value="NZ_BAAAPB010000008.1"/>
</dbReference>
<sequence>MTSSEIWDRATAQRYDDPEDPMFTAAVLDPTVDLLATLAGDGRALELAIGTGRVGVPLLERGVPVTGIELSEAMLAQLRTKVDAAALPVTVGDMATTRVEGEFTLVYPVYNTISNLLTQDEQVECFRNAARHLCPGGRFVVELSVPPLRSLPPGQDAVPFDVSDRHLGFDTFELVTQHLVSHHFTRESSSEGVRYRRSAGRFRYAWPAELDLMARIAGLDLEARYADWDRTLFTDDSTKHVSVWRKP</sequence>
<feature type="domain" description="Methyltransferase" evidence="1">
    <location>
        <begin position="45"/>
        <end position="137"/>
    </location>
</feature>
<comment type="caution">
    <text evidence="2">The sequence shown here is derived from an EMBL/GenBank/DDBJ whole genome shotgun (WGS) entry which is preliminary data.</text>
</comment>
<accession>A0ABN2S0L9</accession>
<dbReference type="Proteomes" id="UP001500571">
    <property type="component" value="Unassembled WGS sequence"/>
</dbReference>
<evidence type="ECO:0000259" key="1">
    <source>
        <dbReference type="Pfam" id="PF13649"/>
    </source>
</evidence>
<evidence type="ECO:0000313" key="3">
    <source>
        <dbReference type="Proteomes" id="UP001500571"/>
    </source>
</evidence>
<name>A0ABN2S0L9_9ACTN</name>
<dbReference type="InterPro" id="IPR029063">
    <property type="entry name" value="SAM-dependent_MTases_sf"/>
</dbReference>
<keyword evidence="2" id="KW-0808">Transferase</keyword>
<reference evidence="2 3" key="1">
    <citation type="journal article" date="2019" name="Int. J. Syst. Evol. Microbiol.">
        <title>The Global Catalogue of Microorganisms (GCM) 10K type strain sequencing project: providing services to taxonomists for standard genome sequencing and annotation.</title>
        <authorList>
            <consortium name="The Broad Institute Genomics Platform"/>
            <consortium name="The Broad Institute Genome Sequencing Center for Infectious Disease"/>
            <person name="Wu L."/>
            <person name="Ma J."/>
        </authorList>
    </citation>
    <scope>NUCLEOTIDE SEQUENCE [LARGE SCALE GENOMIC DNA]</scope>
    <source>
        <strain evidence="2 3">JCM 15309</strain>
    </source>
</reference>
<dbReference type="EMBL" id="BAAAPB010000008">
    <property type="protein sequence ID" value="GAA1978056.1"/>
    <property type="molecule type" value="Genomic_DNA"/>
</dbReference>
<evidence type="ECO:0000313" key="2">
    <source>
        <dbReference type="EMBL" id="GAA1978056.1"/>
    </source>
</evidence>
<dbReference type="InterPro" id="IPR041698">
    <property type="entry name" value="Methyltransf_25"/>
</dbReference>
<keyword evidence="2" id="KW-0489">Methyltransferase</keyword>
<keyword evidence="3" id="KW-1185">Reference proteome</keyword>